<dbReference type="Proteomes" id="UP000242683">
    <property type="component" value="Unassembled WGS sequence"/>
</dbReference>
<organism evidence="1 2">
    <name type="scientific">Acetobacter malorum</name>
    <dbReference type="NCBI Taxonomy" id="178901"/>
    <lineage>
        <taxon>Bacteria</taxon>
        <taxon>Pseudomonadati</taxon>
        <taxon>Pseudomonadota</taxon>
        <taxon>Alphaproteobacteria</taxon>
        <taxon>Acetobacterales</taxon>
        <taxon>Acetobacteraceae</taxon>
        <taxon>Acetobacter</taxon>
    </lineage>
</organism>
<evidence type="ECO:0000313" key="1">
    <source>
        <dbReference type="EMBL" id="OUJ05659.1"/>
    </source>
</evidence>
<dbReference type="EMBL" id="JOPG01000018">
    <property type="protein sequence ID" value="OUJ05659.1"/>
    <property type="molecule type" value="Genomic_DNA"/>
</dbReference>
<gene>
    <name evidence="1" type="ORF">HK23_05165</name>
</gene>
<proteinExistence type="predicted"/>
<protein>
    <submittedName>
        <fullName evidence="1">Uncharacterized protein</fullName>
    </submittedName>
</protein>
<sequence>MTSITVMETARAGAMPTGAHARSPVAAAPVWRRVPVADRAAAVCLARPVRVVAGVPAVGGTAPEAVVVPVGAVMVAPAAVENPVVRATETGFTLIRRVEEGAVYSAPFFITCSQRMYA</sequence>
<name>A0A1Y3G5D9_9PROT</name>
<comment type="caution">
    <text evidence="1">The sequence shown here is derived from an EMBL/GenBank/DDBJ whole genome shotgun (WGS) entry which is preliminary data.</text>
</comment>
<evidence type="ECO:0000313" key="2">
    <source>
        <dbReference type="Proteomes" id="UP000242683"/>
    </source>
</evidence>
<dbReference type="AlphaFoldDB" id="A0A1Y3G5D9"/>
<accession>A0A1Y3G5D9</accession>
<reference evidence="2" key="1">
    <citation type="submission" date="2014-06" db="EMBL/GenBank/DDBJ databases">
        <authorList>
            <person name="Winans N.J."/>
            <person name="Newell P.D."/>
            <person name="Douglas A.E."/>
        </authorList>
    </citation>
    <scope>NUCLEOTIDE SEQUENCE [LARGE SCALE GENOMIC DNA]</scope>
    <source>
        <strain evidence="2">DsW_057</strain>
    </source>
</reference>